<gene>
    <name evidence="4" type="primary">tfe</name>
    <name evidence="6" type="ordered locus">ASAC_0293</name>
</gene>
<dbReference type="Gene3D" id="1.10.10.10">
    <property type="entry name" value="Winged helix-like DNA-binding domain superfamily/Winged helix DNA-binding domain"/>
    <property type="match status" value="1"/>
</dbReference>
<dbReference type="RefSeq" id="WP_013266212.1">
    <property type="nucleotide sequence ID" value="NC_014374.1"/>
</dbReference>
<dbReference type="HOGENOM" id="CLU_100097_0_0_2"/>
<dbReference type="SUPFAM" id="SSF46785">
    <property type="entry name" value="Winged helix' DNA-binding domain"/>
    <property type="match status" value="1"/>
</dbReference>
<keyword evidence="6" id="KW-0648">Protein biosynthesis</keyword>
<keyword evidence="1 4" id="KW-0805">Transcription regulation</keyword>
<dbReference type="EMBL" id="CP001742">
    <property type="protein sequence ID" value="ADL18700.1"/>
    <property type="molecule type" value="Genomic_DNA"/>
</dbReference>
<dbReference type="GO" id="GO:0003743">
    <property type="term" value="F:translation initiation factor activity"/>
    <property type="evidence" value="ECO:0007669"/>
    <property type="project" value="UniProtKB-KW"/>
</dbReference>
<dbReference type="InterPro" id="IPR017919">
    <property type="entry name" value="TFIIE/TFIIEa_HTH"/>
</dbReference>
<evidence type="ECO:0000259" key="5">
    <source>
        <dbReference type="PROSITE" id="PS51344"/>
    </source>
</evidence>
<dbReference type="AlphaFoldDB" id="D9Q062"/>
<keyword evidence="3 4" id="KW-0804">Transcription</keyword>
<dbReference type="HAMAP" id="MF_01909">
    <property type="entry name" value="TFE_arch"/>
    <property type="match status" value="1"/>
</dbReference>
<dbReference type="Proteomes" id="UP000000346">
    <property type="component" value="Chromosome"/>
</dbReference>
<keyword evidence="2 4" id="KW-0238">DNA-binding</keyword>
<dbReference type="PROSITE" id="PS51344">
    <property type="entry name" value="HTH_TFE_IIE"/>
    <property type="match status" value="1"/>
</dbReference>
<dbReference type="STRING" id="666510.ASAC_0293"/>
<dbReference type="GO" id="GO:0006355">
    <property type="term" value="P:regulation of DNA-templated transcription"/>
    <property type="evidence" value="ECO:0007669"/>
    <property type="project" value="InterPro"/>
</dbReference>
<accession>D9Q062</accession>
<evidence type="ECO:0000256" key="2">
    <source>
        <dbReference type="ARBA" id="ARBA00023125"/>
    </source>
</evidence>
<dbReference type="Pfam" id="PF02002">
    <property type="entry name" value="TFIIE_alpha"/>
    <property type="match status" value="1"/>
</dbReference>
<dbReference type="GO" id="GO:0003677">
    <property type="term" value="F:DNA binding"/>
    <property type="evidence" value="ECO:0007669"/>
    <property type="project" value="UniProtKB-KW"/>
</dbReference>
<dbReference type="InParanoid" id="D9Q062"/>
<dbReference type="PIRSF" id="PIRSF006373">
    <property type="entry name" value="TF_E_archaea"/>
    <property type="match status" value="1"/>
</dbReference>
<dbReference type="eggNOG" id="arCOG04270">
    <property type="taxonomic scope" value="Archaea"/>
</dbReference>
<comment type="similarity">
    <text evidence="4">Belongs to the TFE family.</text>
</comment>
<keyword evidence="6" id="KW-0396">Initiation factor</keyword>
<protein>
    <recommendedName>
        <fullName evidence="4">Transcription factor E</fullName>
        <shortName evidence="4">TFE</shortName>
    </recommendedName>
    <alternativeName>
        <fullName evidence="4">TFIIE subunit alpha homolog</fullName>
    </alternativeName>
    <alternativeName>
        <fullName evidence="4">Transcription initiation factor TFIIE</fullName>
    </alternativeName>
</protein>
<dbReference type="InterPro" id="IPR016481">
    <property type="entry name" value="TF_E_archaea"/>
</dbReference>
<comment type="function">
    <text evidence="4">Transcription factor that plays a role in the activation of archaeal genes transcribed by RNA polymerase. Facilitates transcription initiation by enhancing TATA-box recognition by TATA-box-binding protein (Tbp), and transcription factor B (Tfb) and RNA polymerase recruitment. Not absolutely required for transcription in vitro, but particularly important in cases where Tbp or Tfb function is not optimal. It dynamically alters the nucleic acid-binding properties of RNA polymerases by stabilizing the initiation complex and destabilizing elongation complexes. Seems to translocate with the RNA polymerase following initiation and acts by binding to the non template strand of the transcription bubble in elongation complexes.</text>
</comment>
<sequence>MSGEGNGNNEDDKSLEGLRQLIRMLAVKSGIDEAMADDLFDLLLTVDPEKGISDEEVEQMKGYKQADVRKVFRIFYDLRIASYRRGKHPDTGATRYYWYLDSRDADLALLRRKKQVLEKLKMRLEYERSNEFYVCPKDGTRYTFDYAYEYQFTCQKCGTMLVPEDNSSYIRVLENRISRLEEEIKRDERQIFGH</sequence>
<dbReference type="InterPro" id="IPR002853">
    <property type="entry name" value="TFIIE_asu"/>
</dbReference>
<evidence type="ECO:0000256" key="4">
    <source>
        <dbReference type="HAMAP-Rule" id="MF_01909"/>
    </source>
</evidence>
<dbReference type="InterPro" id="IPR039997">
    <property type="entry name" value="TFE"/>
</dbReference>
<dbReference type="GO" id="GO:0006367">
    <property type="term" value="P:transcription initiation at RNA polymerase II promoter"/>
    <property type="evidence" value="ECO:0007669"/>
    <property type="project" value="InterPro"/>
</dbReference>
<reference evidence="6 7" key="1">
    <citation type="journal article" date="2010" name="Appl. Environ. Microbiol.">
        <title>The genome sequence of the crenarchaeon Acidilobus saccharovorans supports a new order, Acidilobales, and suggests an important ecological role in terrestrial acidic hot springs.</title>
        <authorList>
            <person name="Mardanov A.V."/>
            <person name="Svetlitchnyi V.A."/>
            <person name="Beletsky A.V."/>
            <person name="Prokofeva M.I."/>
            <person name="Bonch-Osmolovskaya E.A."/>
            <person name="Ravin N.V."/>
            <person name="Skryabin K.G."/>
        </authorList>
    </citation>
    <scope>NUCLEOTIDE SEQUENCE [LARGE SCALE GENOMIC DNA]</scope>
    <source>
        <strain evidence="7">DSM 16705 / JCM 18335 / VKM B-2471 / 345-15</strain>
    </source>
</reference>
<evidence type="ECO:0000313" key="6">
    <source>
        <dbReference type="EMBL" id="ADL18700.1"/>
    </source>
</evidence>
<name>D9Q062_ACIS3</name>
<dbReference type="PANTHER" id="PTHR13097:SF7">
    <property type="entry name" value="GENERAL TRANSCRIPTION FACTOR IIE SUBUNIT 1"/>
    <property type="match status" value="1"/>
</dbReference>
<keyword evidence="7" id="KW-1185">Reference proteome</keyword>
<evidence type="ECO:0000313" key="7">
    <source>
        <dbReference type="Proteomes" id="UP000000346"/>
    </source>
</evidence>
<dbReference type="InterPro" id="IPR036388">
    <property type="entry name" value="WH-like_DNA-bd_sf"/>
</dbReference>
<dbReference type="KEGG" id="asc:ASAC_0293"/>
<evidence type="ECO:0000256" key="3">
    <source>
        <dbReference type="ARBA" id="ARBA00023163"/>
    </source>
</evidence>
<dbReference type="PANTHER" id="PTHR13097">
    <property type="entry name" value="TRANSCRIPTION INITIATION FACTOR IIE, ALPHA SUBUNIT"/>
    <property type="match status" value="1"/>
</dbReference>
<dbReference type="GeneID" id="9498516"/>
<dbReference type="InterPro" id="IPR024550">
    <property type="entry name" value="TFIIEa/SarR/Rpc3_HTH_dom"/>
</dbReference>
<evidence type="ECO:0000256" key="1">
    <source>
        <dbReference type="ARBA" id="ARBA00023015"/>
    </source>
</evidence>
<organism evidence="6 7">
    <name type="scientific">Acidilobus saccharovorans (strain DSM 16705 / JCM 18335 / VKM B-2471 / 345-15)</name>
    <dbReference type="NCBI Taxonomy" id="666510"/>
    <lineage>
        <taxon>Archaea</taxon>
        <taxon>Thermoproteota</taxon>
        <taxon>Thermoprotei</taxon>
        <taxon>Acidilobales</taxon>
        <taxon>Acidilobaceae</taxon>
        <taxon>Acidilobus</taxon>
    </lineage>
</organism>
<dbReference type="InterPro" id="IPR036390">
    <property type="entry name" value="WH_DNA-bd_sf"/>
</dbReference>
<feature type="domain" description="HTH TFE/IIEalpha-type" evidence="5">
    <location>
        <begin position="18"/>
        <end position="106"/>
    </location>
</feature>
<dbReference type="SMART" id="SM00531">
    <property type="entry name" value="TFIIE"/>
    <property type="match status" value="1"/>
</dbReference>
<comment type="subunit">
    <text evidence="4">Monomer. Interaction with RNA polymerase subunits RpoF and RpoE is necessary for Tfe stimulatory transcription activity. Able to interact with Tbp and RNA polymerase in the absence of DNA promoter. Interacts both with the preinitiation and elongation complexes.</text>
</comment>
<comment type="domain">
    <text evidence="4">The winged helix domain is involved in binding to DNA in the preinitiation complex.</text>
</comment>
<proteinExistence type="inferred from homology"/>